<feature type="region of interest" description="Disordered" evidence="1">
    <location>
        <begin position="113"/>
        <end position="166"/>
    </location>
</feature>
<feature type="compositionally biased region" description="Basic and acidic residues" evidence="1">
    <location>
        <begin position="149"/>
        <end position="166"/>
    </location>
</feature>
<feature type="compositionally biased region" description="Basic and acidic residues" evidence="1">
    <location>
        <begin position="113"/>
        <end position="124"/>
    </location>
</feature>
<dbReference type="EMBL" id="MN857617">
    <property type="protein sequence ID" value="QHJ75872.1"/>
    <property type="molecule type" value="Genomic_DNA"/>
</dbReference>
<protein>
    <recommendedName>
        <fullName evidence="4">Lower collar protein</fullName>
    </recommendedName>
</protein>
<feature type="compositionally biased region" description="Basic and acidic residues" evidence="1">
    <location>
        <begin position="187"/>
        <end position="212"/>
    </location>
</feature>
<accession>A0A6B9SX39</accession>
<dbReference type="Proteomes" id="UP000465105">
    <property type="component" value="Segment"/>
</dbReference>
<organism evidence="2 3">
    <name type="scientific">Bacillus phage SRT01hs</name>
    <dbReference type="NCBI Taxonomy" id="2847044"/>
    <lineage>
        <taxon>Viruses</taxon>
        <taxon>Duplodnaviria</taxon>
        <taxon>Heunggongvirae</taxon>
        <taxon>Uroviricota</taxon>
        <taxon>Caudoviricetes</taxon>
        <taxon>Salasmaviridae</taxon>
        <taxon>Tatarstanvirinae</taxon>
        <taxon>Gaunavirus</taxon>
        <taxon>Gaunavirus SRT01hs</taxon>
    </lineage>
</organism>
<keyword evidence="3" id="KW-1185">Reference proteome</keyword>
<dbReference type="RefSeq" id="YP_009910640.1">
    <property type="nucleotide sequence ID" value="NC_049973.1"/>
</dbReference>
<feature type="compositionally biased region" description="Polar residues" evidence="1">
    <location>
        <begin position="213"/>
        <end position="223"/>
    </location>
</feature>
<dbReference type="GeneID" id="56239360"/>
<proteinExistence type="predicted"/>
<name>A0A6B9SX39_9CAUD</name>
<reference evidence="2 3" key="1">
    <citation type="submission" date="2019-12" db="EMBL/GenBank/DDBJ databases">
        <authorList>
            <person name="Shah Mahmud R."/>
            <person name="Ulyanova V."/>
            <person name="Mindubaeva L."/>
            <person name="Markelova M."/>
            <person name="Garifullina K."/>
            <person name="Malanin S."/>
            <person name="Doijad S.P."/>
            <person name="Chakraborty T."/>
            <person name="Ilinskaya O."/>
        </authorList>
    </citation>
    <scope>NUCLEOTIDE SEQUENCE [LARGE SCALE GENOMIC DNA]</scope>
</reference>
<evidence type="ECO:0008006" key="4">
    <source>
        <dbReference type="Google" id="ProtNLM"/>
    </source>
</evidence>
<evidence type="ECO:0000256" key="1">
    <source>
        <dbReference type="SAM" id="MobiDB-lite"/>
    </source>
</evidence>
<feature type="region of interest" description="Disordered" evidence="1">
    <location>
        <begin position="187"/>
        <end position="244"/>
    </location>
</feature>
<feature type="compositionally biased region" description="Basic and acidic residues" evidence="1">
    <location>
        <begin position="226"/>
        <end position="243"/>
    </location>
</feature>
<feature type="compositionally biased region" description="Polar residues" evidence="1">
    <location>
        <begin position="126"/>
        <end position="147"/>
    </location>
</feature>
<evidence type="ECO:0000313" key="2">
    <source>
        <dbReference type="EMBL" id="QHJ75872.1"/>
    </source>
</evidence>
<evidence type="ECO:0000313" key="3">
    <source>
        <dbReference type="Proteomes" id="UP000465105"/>
    </source>
</evidence>
<sequence length="282" mass="32971">MPLHQIIEWATQYKTGLTRNEVIEEGRKRLFDFSYPIASNYKVEFETKFIKHFYFKEIGFETEGRFKFALEEWLNLHMPYWNKILESTELEYNPLYNVDYKKDSDLERNLDQVDNRKTDSRIENNGKASSSSDVVTSENGSTKVNQESDTDRTVKNKRMFEDTPDGRLDIVNGNNVIEYATDLTQEDNKEKIGETGKSDATTKNDSTGKTESEGQTNNITEGNNVDDFKSEKDEKQKLRDHVYGKQGNVSYPQLIKEHREAILNVEKMIFDEMRELFMLVYN</sequence>